<proteinExistence type="predicted"/>
<evidence type="ECO:0000313" key="2">
    <source>
        <dbReference type="EMBL" id="MBS3058755.1"/>
    </source>
</evidence>
<keyword evidence="1" id="KW-0812">Transmembrane</keyword>
<dbReference type="Proteomes" id="UP000680185">
    <property type="component" value="Unassembled WGS sequence"/>
</dbReference>
<keyword evidence="1" id="KW-0472">Membrane</keyword>
<name>A0A8T4L523_9ARCH</name>
<accession>A0A8T4L523</accession>
<feature type="transmembrane region" description="Helical" evidence="1">
    <location>
        <begin position="76"/>
        <end position="99"/>
    </location>
</feature>
<protein>
    <submittedName>
        <fullName evidence="2">Uncharacterized protein</fullName>
    </submittedName>
</protein>
<gene>
    <name evidence="2" type="ORF">J4478_05135</name>
</gene>
<reference evidence="2" key="2">
    <citation type="submission" date="2021-05" db="EMBL/GenBank/DDBJ databases">
        <title>Protein family content uncovers lineage relationships and bacterial pathway maintenance mechanisms in DPANN archaea.</title>
        <authorList>
            <person name="Castelle C.J."/>
            <person name="Meheust R."/>
            <person name="Jaffe A.L."/>
            <person name="Seitz K."/>
            <person name="Gong X."/>
            <person name="Baker B.J."/>
            <person name="Banfield J.F."/>
        </authorList>
    </citation>
    <scope>NUCLEOTIDE SEQUENCE</scope>
    <source>
        <strain evidence="2">RIFCSPLOWO2_01_FULL_43_13</strain>
    </source>
</reference>
<keyword evidence="1" id="KW-1133">Transmembrane helix</keyword>
<dbReference type="EMBL" id="JAGVWB010000036">
    <property type="protein sequence ID" value="MBS3058755.1"/>
    <property type="molecule type" value="Genomic_DNA"/>
</dbReference>
<feature type="transmembrane region" description="Helical" evidence="1">
    <location>
        <begin position="44"/>
        <end position="64"/>
    </location>
</feature>
<evidence type="ECO:0000313" key="3">
    <source>
        <dbReference type="Proteomes" id="UP000680185"/>
    </source>
</evidence>
<feature type="transmembrane region" description="Helical" evidence="1">
    <location>
        <begin position="12"/>
        <end position="32"/>
    </location>
</feature>
<sequence length="106" mass="12030">MKPESYWKINVGLLIGCFVIVSLFLLPLILFGTRLPSSTLISFYLTYGILLAVFLCLWLLPLIAAIQVYRKKASGFYLAMASSIELLIIYLMALLLPVLQTIVYYF</sequence>
<organism evidence="2 3">
    <name type="scientific">Candidatus Iainarchaeum sp</name>
    <dbReference type="NCBI Taxonomy" id="3101447"/>
    <lineage>
        <taxon>Archaea</taxon>
        <taxon>Candidatus Iainarchaeota</taxon>
        <taxon>Candidatus Iainarchaeia</taxon>
        <taxon>Candidatus Iainarchaeales</taxon>
        <taxon>Candidatus Iainarchaeaceae</taxon>
        <taxon>Candidatus Iainarchaeum</taxon>
    </lineage>
</organism>
<evidence type="ECO:0000256" key="1">
    <source>
        <dbReference type="SAM" id="Phobius"/>
    </source>
</evidence>
<dbReference type="AlphaFoldDB" id="A0A8T4L523"/>
<comment type="caution">
    <text evidence="2">The sequence shown here is derived from an EMBL/GenBank/DDBJ whole genome shotgun (WGS) entry which is preliminary data.</text>
</comment>
<reference evidence="2" key="1">
    <citation type="submission" date="2021-03" db="EMBL/GenBank/DDBJ databases">
        <authorList>
            <person name="Jaffe A."/>
        </authorList>
    </citation>
    <scope>NUCLEOTIDE SEQUENCE</scope>
    <source>
        <strain evidence="2">RIFCSPLOWO2_01_FULL_43_13</strain>
    </source>
</reference>